<dbReference type="InterPro" id="IPR017850">
    <property type="entry name" value="Alkaline_phosphatase_core_sf"/>
</dbReference>
<keyword evidence="5" id="KW-1185">Reference proteome</keyword>
<feature type="transmembrane region" description="Helical" evidence="2">
    <location>
        <begin position="47"/>
        <end position="73"/>
    </location>
</feature>
<dbReference type="CDD" id="cd16148">
    <property type="entry name" value="sulfatase_like"/>
    <property type="match status" value="1"/>
</dbReference>
<dbReference type="Proteomes" id="UP001596472">
    <property type="component" value="Unassembled WGS sequence"/>
</dbReference>
<dbReference type="PANTHER" id="PTHR42693:SF33">
    <property type="entry name" value="ARYLSULFATASE"/>
    <property type="match status" value="1"/>
</dbReference>
<gene>
    <name evidence="4" type="ORF">ACFQY0_04895</name>
</gene>
<feature type="transmembrane region" description="Helical" evidence="2">
    <location>
        <begin position="85"/>
        <end position="105"/>
    </location>
</feature>
<sequence length="713" mass="80103">MGWKVALGVLLFLSFHYASGLWRLANQSGGMETKFSRLAVDEHRAYLIGQNLLVLVAYAILAVAAWLIVMPLVSSLRRKSPSMPGWREVALACASCALIHGYFMFRLMHSRPYFTSDAAFGDWYYRILDWPPEAIQAEINAVLFEILPWAVLAAVVVWWWRQCGKTGRLAMAALMVAGITLSFWRPAQAELIQNAGSGKKPMNVLMVGSDSLRGDRLGYAGYAPERKDGPAADGVSPAIDAWARDAVVFDNCRTSMGSTLESNISMMSSTYPHTHGIRQMFASREEVDAMNARVTPLARLLAEKGYDTAAVGDWCAGFYELAPLGFEDIEVSSFDSFRIYMSQAVFLSHFVVPLYFDNELGYELFPQIRSFAQFVTPEVVTERVEDRVAAQAASGRPFFWHVFYSSNHLPFRAAEPYCRMFADPSYSGKNATGVDFDIDQFIGGTDVEDKWSALPEAEAQQIRALYDGCTRQFDECFRRILAALDEHGLKENTIVVLTADHGDDLYEPGVTLGHGLSFNGAGHSFHVPLAIYLPGQGPLRFDEQVRTIDIAPTLADLTGVTVPPEWEGRSLVPWIEDPEAAHDRPYFGETQFPFIQLKVPGIERPHLPPMDELTVIDSDFNFQFVLKDEYREKVVEAKQRCLRSREWKLVCTPTIEGTRHFTLFHLPTDPECLRDVAGEHPQVMERMRRALERWIDEKMETPLEAIFPESAGG</sequence>
<evidence type="ECO:0000256" key="1">
    <source>
        <dbReference type="ARBA" id="ARBA00008779"/>
    </source>
</evidence>
<organism evidence="4 5">
    <name type="scientific">Haloferula chungangensis</name>
    <dbReference type="NCBI Taxonomy" id="1048331"/>
    <lineage>
        <taxon>Bacteria</taxon>
        <taxon>Pseudomonadati</taxon>
        <taxon>Verrucomicrobiota</taxon>
        <taxon>Verrucomicrobiia</taxon>
        <taxon>Verrucomicrobiales</taxon>
        <taxon>Verrucomicrobiaceae</taxon>
        <taxon>Haloferula</taxon>
    </lineage>
</organism>
<dbReference type="EMBL" id="JBHTBS010000002">
    <property type="protein sequence ID" value="MFC7336507.1"/>
    <property type="molecule type" value="Genomic_DNA"/>
</dbReference>
<keyword evidence="2" id="KW-0472">Membrane</keyword>
<dbReference type="Gene3D" id="3.40.720.10">
    <property type="entry name" value="Alkaline Phosphatase, subunit A"/>
    <property type="match status" value="1"/>
</dbReference>
<feature type="domain" description="Sulfatase N-terminal" evidence="3">
    <location>
        <begin position="203"/>
        <end position="560"/>
    </location>
</feature>
<evidence type="ECO:0000259" key="3">
    <source>
        <dbReference type="Pfam" id="PF00884"/>
    </source>
</evidence>
<dbReference type="SUPFAM" id="SSF53649">
    <property type="entry name" value="Alkaline phosphatase-like"/>
    <property type="match status" value="1"/>
</dbReference>
<dbReference type="Pfam" id="PF00884">
    <property type="entry name" value="Sulfatase"/>
    <property type="match status" value="1"/>
</dbReference>
<protein>
    <submittedName>
        <fullName evidence="4">Sulfatase</fullName>
    </submittedName>
</protein>
<dbReference type="Gene3D" id="3.30.1120.10">
    <property type="match status" value="1"/>
</dbReference>
<dbReference type="PANTHER" id="PTHR42693">
    <property type="entry name" value="ARYLSULFATASE FAMILY MEMBER"/>
    <property type="match status" value="1"/>
</dbReference>
<keyword evidence="2" id="KW-0812">Transmembrane</keyword>
<keyword evidence="2" id="KW-1133">Transmembrane helix</keyword>
<feature type="transmembrane region" description="Helical" evidence="2">
    <location>
        <begin position="167"/>
        <end position="184"/>
    </location>
</feature>
<dbReference type="InterPro" id="IPR050738">
    <property type="entry name" value="Sulfatase"/>
</dbReference>
<feature type="transmembrane region" description="Helical" evidence="2">
    <location>
        <begin position="139"/>
        <end position="160"/>
    </location>
</feature>
<accession>A0ABW2L2I4</accession>
<reference evidence="5" key="1">
    <citation type="journal article" date="2019" name="Int. J. Syst. Evol. Microbiol.">
        <title>The Global Catalogue of Microorganisms (GCM) 10K type strain sequencing project: providing services to taxonomists for standard genome sequencing and annotation.</title>
        <authorList>
            <consortium name="The Broad Institute Genomics Platform"/>
            <consortium name="The Broad Institute Genome Sequencing Center for Infectious Disease"/>
            <person name="Wu L."/>
            <person name="Ma J."/>
        </authorList>
    </citation>
    <scope>NUCLEOTIDE SEQUENCE [LARGE SCALE GENOMIC DNA]</scope>
    <source>
        <strain evidence="5">CGMCC 4.1467</strain>
    </source>
</reference>
<evidence type="ECO:0000256" key="2">
    <source>
        <dbReference type="SAM" id="Phobius"/>
    </source>
</evidence>
<dbReference type="InterPro" id="IPR000917">
    <property type="entry name" value="Sulfatase_N"/>
</dbReference>
<evidence type="ECO:0000313" key="4">
    <source>
        <dbReference type="EMBL" id="MFC7336507.1"/>
    </source>
</evidence>
<proteinExistence type="inferred from homology"/>
<name>A0ABW2L2I4_9BACT</name>
<comment type="caution">
    <text evidence="4">The sequence shown here is derived from an EMBL/GenBank/DDBJ whole genome shotgun (WGS) entry which is preliminary data.</text>
</comment>
<comment type="similarity">
    <text evidence="1">Belongs to the sulfatase family.</text>
</comment>
<evidence type="ECO:0000313" key="5">
    <source>
        <dbReference type="Proteomes" id="UP001596472"/>
    </source>
</evidence>